<sequence length="64" mass="6962">MGLKLEISFIILAFLVFAMVDAIPNPTHNLMGSSSLSKRGLLDPIVKIVTGLLDKVAEILGRRK</sequence>
<keyword evidence="3" id="KW-1185">Reference proteome</keyword>
<evidence type="ECO:0000256" key="1">
    <source>
        <dbReference type="SAM" id="SignalP"/>
    </source>
</evidence>
<evidence type="ECO:0000313" key="2">
    <source>
        <dbReference type="EMBL" id="KAB7495504.1"/>
    </source>
</evidence>
<dbReference type="Proteomes" id="UP000326759">
    <property type="component" value="Unassembled WGS sequence"/>
</dbReference>
<comment type="caution">
    <text evidence="2">The sequence shown here is derived from an EMBL/GenBank/DDBJ whole genome shotgun (WGS) entry which is preliminary data.</text>
</comment>
<accession>A0A5N5SN43</accession>
<proteinExistence type="predicted"/>
<feature type="signal peptide" evidence="1">
    <location>
        <begin position="1"/>
        <end position="22"/>
    </location>
</feature>
<reference evidence="2 3" key="1">
    <citation type="journal article" date="2019" name="PLoS Biol.">
        <title>Sex chromosomes control vertical transmission of feminizing Wolbachia symbionts in an isopod.</title>
        <authorList>
            <person name="Becking T."/>
            <person name="Chebbi M.A."/>
            <person name="Giraud I."/>
            <person name="Moumen B."/>
            <person name="Laverre T."/>
            <person name="Caubet Y."/>
            <person name="Peccoud J."/>
            <person name="Gilbert C."/>
            <person name="Cordaux R."/>
        </authorList>
    </citation>
    <scope>NUCLEOTIDE SEQUENCE [LARGE SCALE GENOMIC DNA]</scope>
    <source>
        <strain evidence="2">ANa2</strain>
        <tissue evidence="2">Whole body excluding digestive tract and cuticle</tissue>
    </source>
</reference>
<dbReference type="OrthoDB" id="10429151at2759"/>
<gene>
    <name evidence="2" type="ORF">Anas_14311</name>
</gene>
<name>A0A5N5SN43_9CRUS</name>
<dbReference type="AlphaFoldDB" id="A0A5N5SN43"/>
<feature type="chain" id="PRO_5024423186" evidence="1">
    <location>
        <begin position="23"/>
        <end position="64"/>
    </location>
</feature>
<dbReference type="EMBL" id="SEYY01022504">
    <property type="protein sequence ID" value="KAB7495504.1"/>
    <property type="molecule type" value="Genomic_DNA"/>
</dbReference>
<keyword evidence="1" id="KW-0732">Signal</keyword>
<evidence type="ECO:0000313" key="3">
    <source>
        <dbReference type="Proteomes" id="UP000326759"/>
    </source>
</evidence>
<protein>
    <submittedName>
        <fullName evidence="2">Uncharacterized protein</fullName>
    </submittedName>
</protein>
<organism evidence="2 3">
    <name type="scientific">Armadillidium nasatum</name>
    <dbReference type="NCBI Taxonomy" id="96803"/>
    <lineage>
        <taxon>Eukaryota</taxon>
        <taxon>Metazoa</taxon>
        <taxon>Ecdysozoa</taxon>
        <taxon>Arthropoda</taxon>
        <taxon>Crustacea</taxon>
        <taxon>Multicrustacea</taxon>
        <taxon>Malacostraca</taxon>
        <taxon>Eumalacostraca</taxon>
        <taxon>Peracarida</taxon>
        <taxon>Isopoda</taxon>
        <taxon>Oniscidea</taxon>
        <taxon>Crinocheta</taxon>
        <taxon>Armadillidiidae</taxon>
        <taxon>Armadillidium</taxon>
    </lineage>
</organism>